<keyword evidence="2 6" id="KW-0479">Metal-binding</keyword>
<dbReference type="AlphaFoldDB" id="A0A1I3Z7J0"/>
<dbReference type="PANTHER" id="PTHR48080:SF3">
    <property type="entry name" value="ENOLASE SUPERFAMILY MEMBER DDB_G0284701"/>
    <property type="match status" value="1"/>
</dbReference>
<keyword evidence="4 7" id="KW-0413">Isomerase</keyword>
<evidence type="ECO:0000256" key="1">
    <source>
        <dbReference type="ARBA" id="ARBA00008031"/>
    </source>
</evidence>
<proteinExistence type="inferred from homology"/>
<dbReference type="InterPro" id="IPR029017">
    <property type="entry name" value="Enolase-like_N"/>
</dbReference>
<dbReference type="SMART" id="SM00922">
    <property type="entry name" value="MR_MLE"/>
    <property type="match status" value="1"/>
</dbReference>
<dbReference type="PROSITE" id="PS00909">
    <property type="entry name" value="MR_MLE_2"/>
    <property type="match status" value="1"/>
</dbReference>
<dbReference type="PANTHER" id="PTHR48080">
    <property type="entry name" value="D-GALACTONATE DEHYDRATASE-RELATED"/>
    <property type="match status" value="1"/>
</dbReference>
<dbReference type="GO" id="GO:0016855">
    <property type="term" value="F:racemase and epimerase activity, acting on amino acids and derivatives"/>
    <property type="evidence" value="ECO:0007669"/>
    <property type="project" value="UniProtKB-UniRule"/>
</dbReference>
<evidence type="ECO:0000259" key="8">
    <source>
        <dbReference type="SMART" id="SM00922"/>
    </source>
</evidence>
<keyword evidence="3 6" id="KW-0460">Magnesium</keyword>
<feature type="binding site" evidence="6">
    <location>
        <position position="231"/>
    </location>
    <ligand>
        <name>Mg(2+)</name>
        <dbReference type="ChEBI" id="CHEBI:18420"/>
    </ligand>
</feature>
<organism evidence="9 10">
    <name type="scientific">Rhodanobacter glycinis</name>
    <dbReference type="NCBI Taxonomy" id="582702"/>
    <lineage>
        <taxon>Bacteria</taxon>
        <taxon>Pseudomonadati</taxon>
        <taxon>Pseudomonadota</taxon>
        <taxon>Gammaproteobacteria</taxon>
        <taxon>Lysobacterales</taxon>
        <taxon>Rhodanobacteraceae</taxon>
        <taxon>Rhodanobacter</taxon>
    </lineage>
</organism>
<evidence type="ECO:0000256" key="5">
    <source>
        <dbReference type="PIRSR" id="PIRSR634603-1"/>
    </source>
</evidence>
<dbReference type="Gene3D" id="3.20.20.120">
    <property type="entry name" value="Enolase-like C-terminal domain"/>
    <property type="match status" value="1"/>
</dbReference>
<feature type="domain" description="Mandelate racemase/muconate lactonizing enzyme C-terminal" evidence="8">
    <location>
        <begin position="137"/>
        <end position="227"/>
    </location>
</feature>
<feature type="active site" description="Proton acceptor; specific for (R)-substrate epimerization" evidence="5">
    <location>
        <position position="156"/>
    </location>
</feature>
<evidence type="ECO:0000313" key="9">
    <source>
        <dbReference type="EMBL" id="SFK40084.1"/>
    </source>
</evidence>
<sequence>MTNRRHPMIKLSAHIEKLPLKQPFHITGYTFTACDALVVTLRDGECSGRGEGLGVYYRHDTPSTMLQQVEQLRDTIEQGITREQLLELLPAGGARNAVDCALWELEASRANTSVWQLAGLRRPESLLTTYTLSADEPEVVDATARSFVNARALKLKLTNDPLNAERVRAVRAACPDAWLMVDANQGLTRESLMRMLPTFVEARVAVVEQPFPIGNESWFDGLNYPIPLAADESVQDRTDLHGLEGRVQVINIKLDKCGGLTAGLTLAREASALGFRLMVGNMGGSSLSMGPAFVLGSLCSVVDLDGPMFIQADREPGVSYRDGHVWCPDAVWGGSHTIAA</sequence>
<evidence type="ECO:0000256" key="4">
    <source>
        <dbReference type="ARBA" id="ARBA00023235"/>
    </source>
</evidence>
<feature type="binding site" evidence="6">
    <location>
        <position position="182"/>
    </location>
    <ligand>
        <name>Mg(2+)</name>
        <dbReference type="ChEBI" id="CHEBI:18420"/>
    </ligand>
</feature>
<comment type="similarity">
    <text evidence="1 7">Belongs to the mandelate racemase/muconate lactonizing enzyme family.</text>
</comment>
<dbReference type="Gene3D" id="3.30.390.10">
    <property type="entry name" value="Enolase-like, N-terminal domain"/>
    <property type="match status" value="1"/>
</dbReference>
<comment type="cofactor">
    <cofactor evidence="6 7">
        <name>Mg(2+)</name>
        <dbReference type="ChEBI" id="CHEBI:18420"/>
    </cofactor>
    <text evidence="6 7">Binds 1 Mg(2+) ion per subunit.</text>
</comment>
<dbReference type="InterPro" id="IPR029065">
    <property type="entry name" value="Enolase_C-like"/>
</dbReference>
<dbReference type="SUPFAM" id="SSF51604">
    <property type="entry name" value="Enolase C-terminal domain-like"/>
    <property type="match status" value="1"/>
</dbReference>
<name>A0A1I3Z7J0_9GAMM</name>
<evidence type="ECO:0000256" key="2">
    <source>
        <dbReference type="ARBA" id="ARBA00022723"/>
    </source>
</evidence>
<dbReference type="SFLD" id="SFLDS00001">
    <property type="entry name" value="Enolase"/>
    <property type="match status" value="1"/>
</dbReference>
<evidence type="ECO:0000256" key="3">
    <source>
        <dbReference type="ARBA" id="ARBA00022842"/>
    </source>
</evidence>
<dbReference type="InterPro" id="IPR036849">
    <property type="entry name" value="Enolase-like_C_sf"/>
</dbReference>
<dbReference type="InterPro" id="IPR034603">
    <property type="entry name" value="Dipeptide_epimerase"/>
</dbReference>
<dbReference type="PROSITE" id="PS51257">
    <property type="entry name" value="PROKAR_LIPOPROTEIN"/>
    <property type="match status" value="1"/>
</dbReference>
<feature type="active site" description="Proton acceptor; specific for (S)-substrate epimerization" evidence="5">
    <location>
        <position position="253"/>
    </location>
</feature>
<reference evidence="10" key="1">
    <citation type="submission" date="2016-10" db="EMBL/GenBank/DDBJ databases">
        <authorList>
            <person name="Varghese N."/>
            <person name="Submissions S."/>
        </authorList>
    </citation>
    <scope>NUCLEOTIDE SEQUENCE [LARGE SCALE GENOMIC DNA]</scope>
    <source>
        <strain evidence="10">MO64</strain>
    </source>
</reference>
<dbReference type="SFLD" id="SFLDG00180">
    <property type="entry name" value="muconate_cycloisomerase"/>
    <property type="match status" value="1"/>
</dbReference>
<dbReference type="InterPro" id="IPR018110">
    <property type="entry name" value="Mandel_Rmase/mucon_lact_enz_CS"/>
</dbReference>
<dbReference type="InterPro" id="IPR013341">
    <property type="entry name" value="Mandelate_racemase_N_dom"/>
</dbReference>
<dbReference type="RefSeq" id="WP_092701830.1">
    <property type="nucleotide sequence ID" value="NZ_FOSR01000002.1"/>
</dbReference>
<dbReference type="SUPFAM" id="SSF54826">
    <property type="entry name" value="Enolase N-terminal domain-like"/>
    <property type="match status" value="1"/>
</dbReference>
<dbReference type="EC" id="5.1.1.-" evidence="7"/>
<accession>A0A1I3Z7J0</accession>
<evidence type="ECO:0000313" key="10">
    <source>
        <dbReference type="Proteomes" id="UP000198725"/>
    </source>
</evidence>
<gene>
    <name evidence="9" type="ORF">SAMN05192579_102251</name>
</gene>
<dbReference type="EMBL" id="FOSR01000002">
    <property type="protein sequence ID" value="SFK40084.1"/>
    <property type="molecule type" value="Genomic_DNA"/>
</dbReference>
<dbReference type="GO" id="GO:0009063">
    <property type="term" value="P:amino acid catabolic process"/>
    <property type="evidence" value="ECO:0007669"/>
    <property type="project" value="InterPro"/>
</dbReference>
<dbReference type="GO" id="GO:0046872">
    <property type="term" value="F:metal ion binding"/>
    <property type="evidence" value="ECO:0007669"/>
    <property type="project" value="UniProtKB-KW"/>
</dbReference>
<feature type="binding site" evidence="6">
    <location>
        <position position="208"/>
    </location>
    <ligand>
        <name>Mg(2+)</name>
        <dbReference type="ChEBI" id="CHEBI:18420"/>
    </ligand>
</feature>
<dbReference type="InterPro" id="IPR013342">
    <property type="entry name" value="Mandelate_racemase_C"/>
</dbReference>
<dbReference type="Proteomes" id="UP000198725">
    <property type="component" value="Unassembled WGS sequence"/>
</dbReference>
<dbReference type="CDD" id="cd03319">
    <property type="entry name" value="L-Ala-DL-Glu_epimerase"/>
    <property type="match status" value="1"/>
</dbReference>
<evidence type="ECO:0000256" key="6">
    <source>
        <dbReference type="PIRSR" id="PIRSR634603-3"/>
    </source>
</evidence>
<protein>
    <recommendedName>
        <fullName evidence="7">Dipeptide epimerase</fullName>
        <ecNumber evidence="7">5.1.1.-</ecNumber>
    </recommendedName>
</protein>
<dbReference type="InterPro" id="IPR034593">
    <property type="entry name" value="DgoD-like"/>
</dbReference>
<dbReference type="Pfam" id="PF13378">
    <property type="entry name" value="MR_MLE_C"/>
    <property type="match status" value="1"/>
</dbReference>
<evidence type="ECO:0000256" key="7">
    <source>
        <dbReference type="RuleBase" id="RU366006"/>
    </source>
</evidence>
<dbReference type="Pfam" id="PF02746">
    <property type="entry name" value="MR_MLE_N"/>
    <property type="match status" value="1"/>
</dbReference>
<keyword evidence="10" id="KW-1185">Reference proteome</keyword>